<name>A0A1B3SL81_9MOLU</name>
<evidence type="ECO:0000256" key="4">
    <source>
        <dbReference type="ARBA" id="ARBA00022679"/>
    </source>
</evidence>
<feature type="binding site" evidence="10">
    <location>
        <position position="42"/>
    </location>
    <ligand>
        <name>K(+)</name>
        <dbReference type="ChEBI" id="CHEBI:29103"/>
    </ligand>
</feature>
<feature type="domain" description="S-adenosylmethionine synthetase C-terminal" evidence="15">
    <location>
        <begin position="230"/>
        <end position="367"/>
    </location>
</feature>
<evidence type="ECO:0000256" key="8">
    <source>
        <dbReference type="ARBA" id="ARBA00022842"/>
    </source>
</evidence>
<comment type="similarity">
    <text evidence="2 10 12">Belongs to the AdoMet synthase family.</text>
</comment>
<dbReference type="HAMAP" id="MF_00086">
    <property type="entry name" value="S_AdoMet_synth1"/>
    <property type="match status" value="1"/>
</dbReference>
<dbReference type="InterPro" id="IPR002133">
    <property type="entry name" value="S-AdoMet_synthetase"/>
</dbReference>
<dbReference type="NCBIfam" id="TIGR01034">
    <property type="entry name" value="metK"/>
    <property type="match status" value="1"/>
</dbReference>
<feature type="binding site" evidence="10">
    <location>
        <position position="263"/>
    </location>
    <ligand>
        <name>ATP</name>
        <dbReference type="ChEBI" id="CHEBI:30616"/>
        <note>ligand shared between two neighboring subunits</note>
    </ligand>
</feature>
<dbReference type="EMBL" id="CP017015">
    <property type="protein sequence ID" value="AOG60701.1"/>
    <property type="molecule type" value="Genomic_DNA"/>
</dbReference>
<dbReference type="FunFam" id="3.30.300.10:FF:000003">
    <property type="entry name" value="S-adenosylmethionine synthase"/>
    <property type="match status" value="1"/>
</dbReference>
<dbReference type="PROSITE" id="PS00377">
    <property type="entry name" value="ADOMET_SYNTHASE_2"/>
    <property type="match status" value="1"/>
</dbReference>
<dbReference type="InterPro" id="IPR022636">
    <property type="entry name" value="S-AdoMet_synthetase_sfam"/>
</dbReference>
<dbReference type="InterPro" id="IPR022628">
    <property type="entry name" value="S-AdoMet_synt_N"/>
</dbReference>
<feature type="binding site" description="in other chain" evidence="10">
    <location>
        <begin position="161"/>
        <end position="163"/>
    </location>
    <ligand>
        <name>ATP</name>
        <dbReference type="ChEBI" id="CHEBI:30616"/>
        <note>ligand shared between two neighboring subunits</note>
    </ligand>
</feature>
<keyword evidence="7 10" id="KW-0067">ATP-binding</keyword>
<dbReference type="GO" id="GO:0005737">
    <property type="term" value="C:cytoplasm"/>
    <property type="evidence" value="ECO:0007669"/>
    <property type="project" value="UniProtKB-SubCell"/>
</dbReference>
<reference evidence="16 17" key="1">
    <citation type="submission" date="2016-08" db="EMBL/GenBank/DDBJ databases">
        <title>Complete genome sequence of Spiroplasma helicoides TABS-2 (DSM 22551).</title>
        <authorList>
            <person name="Shen W.-Y."/>
            <person name="Lo W.-S."/>
            <person name="Lai Y.-C."/>
            <person name="Kuo C.-H."/>
        </authorList>
    </citation>
    <scope>NUCLEOTIDE SEQUENCE [LARGE SCALE GENOMIC DNA]</scope>
    <source>
        <strain evidence="16 17">TABS-2</strain>
    </source>
</reference>
<dbReference type="SUPFAM" id="SSF55973">
    <property type="entry name" value="S-adenosylmethionine synthetase"/>
    <property type="match status" value="3"/>
</dbReference>
<evidence type="ECO:0000313" key="16">
    <source>
        <dbReference type="EMBL" id="AOG60701.1"/>
    </source>
</evidence>
<organism evidence="16 17">
    <name type="scientific">Spiroplasma helicoides</name>
    <dbReference type="NCBI Taxonomy" id="216938"/>
    <lineage>
        <taxon>Bacteria</taxon>
        <taxon>Bacillati</taxon>
        <taxon>Mycoplasmatota</taxon>
        <taxon>Mollicutes</taxon>
        <taxon>Entomoplasmatales</taxon>
        <taxon>Spiroplasmataceae</taxon>
        <taxon>Spiroplasma</taxon>
    </lineage>
</organism>
<evidence type="ECO:0000259" key="13">
    <source>
        <dbReference type="Pfam" id="PF00438"/>
    </source>
</evidence>
<dbReference type="EC" id="2.5.1.6" evidence="10"/>
<evidence type="ECO:0000256" key="10">
    <source>
        <dbReference type="HAMAP-Rule" id="MF_00086"/>
    </source>
</evidence>
<keyword evidence="9 10" id="KW-0630">Potassium</keyword>
<keyword evidence="4 10" id="KW-0808">Transferase</keyword>
<keyword evidence="6 10" id="KW-0547">Nucleotide-binding</keyword>
<evidence type="ECO:0000256" key="5">
    <source>
        <dbReference type="ARBA" id="ARBA00022723"/>
    </source>
</evidence>
<evidence type="ECO:0000259" key="14">
    <source>
        <dbReference type="Pfam" id="PF02772"/>
    </source>
</evidence>
<feature type="region of interest" description="Flexible loop" evidence="10">
    <location>
        <begin position="98"/>
        <end position="108"/>
    </location>
</feature>
<feature type="binding site" description="in other chain" evidence="10">
    <location>
        <position position="98"/>
    </location>
    <ligand>
        <name>L-methionine</name>
        <dbReference type="ChEBI" id="CHEBI:57844"/>
        <note>ligand shared between two neighboring subunits</note>
    </ligand>
</feature>
<comment type="function">
    <text evidence="10">Catalyzes the formation of S-adenosylmethionine (AdoMet) from methionine and ATP. The overall synthetic reaction is composed of two sequential steps, AdoMet formation and the subsequent tripolyphosphate hydrolysis which occurs prior to release of AdoMet from the enzyme.</text>
</comment>
<comment type="pathway">
    <text evidence="1 10">Amino-acid biosynthesis; S-adenosyl-L-methionine biosynthesis; S-adenosyl-L-methionine from L-methionine: step 1/1.</text>
</comment>
<dbReference type="Pfam" id="PF00438">
    <property type="entry name" value="S-AdoMet_synt_N"/>
    <property type="match status" value="1"/>
</dbReference>
<dbReference type="InterPro" id="IPR022630">
    <property type="entry name" value="S-AdoMet_synt_C"/>
</dbReference>
<feature type="binding site" evidence="10">
    <location>
        <position position="236"/>
    </location>
    <ligand>
        <name>ATP</name>
        <dbReference type="ChEBI" id="CHEBI:30616"/>
        <note>ligand shared between two neighboring subunits</note>
    </ligand>
</feature>
<dbReference type="Proteomes" id="UP000094378">
    <property type="component" value="Chromosome"/>
</dbReference>
<evidence type="ECO:0000256" key="7">
    <source>
        <dbReference type="ARBA" id="ARBA00022840"/>
    </source>
</evidence>
<keyword evidence="8 10" id="KW-0460">Magnesium</keyword>
<feature type="domain" description="S-adenosylmethionine synthetase central" evidence="14">
    <location>
        <begin position="111"/>
        <end position="228"/>
    </location>
</feature>
<keyword evidence="17" id="KW-1185">Reference proteome</keyword>
<dbReference type="PATRIC" id="fig|216938.3.peg.765"/>
<dbReference type="OrthoDB" id="9801686at2"/>
<dbReference type="Gene3D" id="3.30.300.10">
    <property type="match status" value="3"/>
</dbReference>
<dbReference type="KEGG" id="shj:SHELI_v1c07520"/>
<evidence type="ECO:0000256" key="1">
    <source>
        <dbReference type="ARBA" id="ARBA00005224"/>
    </source>
</evidence>
<evidence type="ECO:0000256" key="2">
    <source>
        <dbReference type="ARBA" id="ARBA00009685"/>
    </source>
</evidence>
<dbReference type="GO" id="GO:0004478">
    <property type="term" value="F:methionine adenosyltransferase activity"/>
    <property type="evidence" value="ECO:0007669"/>
    <property type="project" value="UniProtKB-UniRule"/>
</dbReference>
<comment type="subunit">
    <text evidence="10">Homotetramer; dimer of dimers.</text>
</comment>
<dbReference type="InterPro" id="IPR022629">
    <property type="entry name" value="S-AdoMet_synt_central"/>
</dbReference>
<dbReference type="AlphaFoldDB" id="A0A1B3SL81"/>
<feature type="binding site" description="in other chain" evidence="10">
    <location>
        <position position="55"/>
    </location>
    <ligand>
        <name>L-methionine</name>
        <dbReference type="ChEBI" id="CHEBI:57844"/>
        <note>ligand shared between two neighboring subunits</note>
    </ligand>
</feature>
<dbReference type="InterPro" id="IPR022631">
    <property type="entry name" value="ADOMET_SYNTHASE_CS"/>
</dbReference>
<feature type="binding site" evidence="10">
    <location>
        <position position="236"/>
    </location>
    <ligand>
        <name>L-methionine</name>
        <dbReference type="ChEBI" id="CHEBI:57844"/>
        <note>ligand shared between two neighboring subunits</note>
    </ligand>
</feature>
<dbReference type="Pfam" id="PF02773">
    <property type="entry name" value="S-AdoMet_synt_C"/>
    <property type="match status" value="1"/>
</dbReference>
<feature type="binding site" evidence="10">
    <location>
        <position position="16"/>
    </location>
    <ligand>
        <name>Mg(2+)</name>
        <dbReference type="ChEBI" id="CHEBI:18420"/>
    </ligand>
</feature>
<dbReference type="PROSITE" id="PS00376">
    <property type="entry name" value="ADOMET_SYNTHASE_1"/>
    <property type="match status" value="1"/>
</dbReference>
<dbReference type="GO" id="GO:0000287">
    <property type="term" value="F:magnesium ion binding"/>
    <property type="evidence" value="ECO:0007669"/>
    <property type="project" value="UniProtKB-UniRule"/>
</dbReference>
<feature type="binding site" description="in other chain" evidence="10">
    <location>
        <position position="267"/>
    </location>
    <ligand>
        <name>L-methionine</name>
        <dbReference type="ChEBI" id="CHEBI:57844"/>
        <note>ligand shared between two neighboring subunits</note>
    </ligand>
</feature>
<dbReference type="PIRSF" id="PIRSF000497">
    <property type="entry name" value="MAT"/>
    <property type="match status" value="1"/>
</dbReference>
<dbReference type="GO" id="GO:0005524">
    <property type="term" value="F:ATP binding"/>
    <property type="evidence" value="ECO:0007669"/>
    <property type="project" value="UniProtKB-UniRule"/>
</dbReference>
<sequence>MKRFFTSESVSEGHPDKLCDQISDAILDACLKQDPFSRVACETVASKNYILVTGEITSKAKVDYEEHVRAVLRRVKYSSAETGIDPDNCEVQIKISEQSPDIAQGISIKDEIGAGDQGIMFGYAINEAESYMPYSIQLAHDLVHLASRLNKAGLFKYAQPDMKSQVTMNYTNPKNPTISTILMSVQHDENYDKEEFESFIKKNIMDVIAKRHNLNTDFEYLINPTGKFVIGGPLGDVGLTGRKIIVDTYGGYSRHGGGAFSGKDPTKVDRSAAYMARYAAKNIVAAGLADQVEIQVSYAIGRPNPISLFVEAFGTNNVPMDIIYKAINENFSFNVKKIIETLDLRKPIYFRTSKYGHFGKKEFSWEKLDKVRDLKNYLEKK</sequence>
<dbReference type="GO" id="GO:0006730">
    <property type="term" value="P:one-carbon metabolic process"/>
    <property type="evidence" value="ECO:0007669"/>
    <property type="project" value="UniProtKB-KW"/>
</dbReference>
<dbReference type="Pfam" id="PF02772">
    <property type="entry name" value="S-AdoMet_synt_M"/>
    <property type="match status" value="1"/>
</dbReference>
<evidence type="ECO:0000256" key="9">
    <source>
        <dbReference type="ARBA" id="ARBA00022958"/>
    </source>
</evidence>
<protein>
    <recommendedName>
        <fullName evidence="10">S-adenosylmethionine synthase</fullName>
        <shortName evidence="10">AdoMet synthase</shortName>
        <ecNumber evidence="10">2.5.1.6</ecNumber>
    </recommendedName>
    <alternativeName>
        <fullName evidence="10">MAT</fullName>
    </alternativeName>
    <alternativeName>
        <fullName evidence="10">Methionine adenosyltransferase</fullName>
    </alternativeName>
</protein>
<feature type="binding site" description="in other chain" evidence="10">
    <location>
        <begin position="242"/>
        <end position="243"/>
    </location>
    <ligand>
        <name>ATP</name>
        <dbReference type="ChEBI" id="CHEBI:30616"/>
        <note>ligand shared between two neighboring subunits</note>
    </ligand>
</feature>
<evidence type="ECO:0000256" key="3">
    <source>
        <dbReference type="ARBA" id="ARBA00022563"/>
    </source>
</evidence>
<evidence type="ECO:0000259" key="15">
    <source>
        <dbReference type="Pfam" id="PF02773"/>
    </source>
</evidence>
<proteinExistence type="inferred from homology"/>
<dbReference type="GO" id="GO:0006556">
    <property type="term" value="P:S-adenosylmethionine biosynthetic process"/>
    <property type="evidence" value="ECO:0007669"/>
    <property type="project" value="UniProtKB-UniRule"/>
</dbReference>
<dbReference type="RefSeq" id="WP_069116831.1">
    <property type="nucleotide sequence ID" value="NZ_CP017015.1"/>
</dbReference>
<keyword evidence="5 10" id="KW-0479">Metal-binding</keyword>
<comment type="cofactor">
    <cofactor evidence="10">
        <name>Mg(2+)</name>
        <dbReference type="ChEBI" id="CHEBI:18420"/>
    </cofactor>
    <text evidence="10">Binds 2 divalent ions per subunit.</text>
</comment>
<feature type="binding site" evidence="10">
    <location>
        <position position="259"/>
    </location>
    <ligand>
        <name>ATP</name>
        <dbReference type="ChEBI" id="CHEBI:30616"/>
        <note>ligand shared between two neighboring subunits</note>
    </ligand>
</feature>
<comment type="subcellular location">
    <subcellularLocation>
        <location evidence="10 11">Cytoplasm</location>
    </subcellularLocation>
</comment>
<dbReference type="STRING" id="216938.SHELI_v1c07520"/>
<evidence type="ECO:0000256" key="6">
    <source>
        <dbReference type="ARBA" id="ARBA00022741"/>
    </source>
</evidence>
<evidence type="ECO:0000256" key="11">
    <source>
        <dbReference type="RuleBase" id="RU000542"/>
    </source>
</evidence>
<accession>A0A1B3SL81</accession>
<keyword evidence="3 10" id="KW-0554">One-carbon metabolism</keyword>
<comment type="cofactor">
    <cofactor evidence="10">
        <name>K(+)</name>
        <dbReference type="ChEBI" id="CHEBI:29103"/>
    </cofactor>
    <text evidence="10">Binds 1 potassium ion per subunit.</text>
</comment>
<feature type="binding site" description="in other chain" evidence="10">
    <location>
        <position position="14"/>
    </location>
    <ligand>
        <name>ATP</name>
        <dbReference type="ChEBI" id="CHEBI:30616"/>
        <note>ligand shared between two neighboring subunits</note>
    </ligand>
</feature>
<evidence type="ECO:0000313" key="17">
    <source>
        <dbReference type="Proteomes" id="UP000094378"/>
    </source>
</evidence>
<keyword evidence="10" id="KW-0963">Cytoplasm</keyword>
<gene>
    <name evidence="10 16" type="primary">metK</name>
    <name evidence="16" type="ORF">SHELI_v1c07520</name>
</gene>
<dbReference type="PANTHER" id="PTHR11964">
    <property type="entry name" value="S-ADENOSYLMETHIONINE SYNTHETASE"/>
    <property type="match status" value="1"/>
</dbReference>
<evidence type="ECO:0000256" key="12">
    <source>
        <dbReference type="RuleBase" id="RU004462"/>
    </source>
</evidence>
<feature type="binding site" description="in other chain" evidence="10">
    <location>
        <begin position="227"/>
        <end position="228"/>
    </location>
    <ligand>
        <name>ATP</name>
        <dbReference type="ChEBI" id="CHEBI:30616"/>
        <note>ligand shared between two neighboring subunits</note>
    </ligand>
</feature>
<dbReference type="UniPathway" id="UPA00315">
    <property type="reaction ID" value="UER00080"/>
</dbReference>
<comment type="catalytic activity">
    <reaction evidence="10">
        <text>L-methionine + ATP + H2O = S-adenosyl-L-methionine + phosphate + diphosphate</text>
        <dbReference type="Rhea" id="RHEA:21080"/>
        <dbReference type="ChEBI" id="CHEBI:15377"/>
        <dbReference type="ChEBI" id="CHEBI:30616"/>
        <dbReference type="ChEBI" id="CHEBI:33019"/>
        <dbReference type="ChEBI" id="CHEBI:43474"/>
        <dbReference type="ChEBI" id="CHEBI:57844"/>
        <dbReference type="ChEBI" id="CHEBI:59789"/>
        <dbReference type="EC" id="2.5.1.6"/>
    </reaction>
</comment>
<feature type="domain" description="S-adenosylmethionine synthetase N-terminal" evidence="13">
    <location>
        <begin position="3"/>
        <end position="100"/>
    </location>
</feature>
<dbReference type="CDD" id="cd18079">
    <property type="entry name" value="S-AdoMet_synt"/>
    <property type="match status" value="1"/>
</dbReference>